<reference evidence="1 2" key="1">
    <citation type="submission" date="2017-04" db="EMBL/GenBank/DDBJ databases">
        <title>Shigella flexneri 2a str. 301 Sequencing.</title>
        <authorList>
            <person name="Zhu Z."/>
        </authorList>
    </citation>
    <scope>NUCLEOTIDE SEQUENCE [LARGE SCALE GENOMIC DNA]</scope>
    <source>
        <strain evidence="1 2">301</strain>
    </source>
</reference>
<name>A0AB36P726_SHIFL</name>
<proteinExistence type="predicted"/>
<comment type="caution">
    <text evidence="1">The sequence shown here is derived from an EMBL/GenBank/DDBJ whole genome shotgun (WGS) entry which is preliminary data.</text>
</comment>
<protein>
    <submittedName>
        <fullName evidence="1">Uncharacterized protein</fullName>
    </submittedName>
</protein>
<accession>A0AB36P726</accession>
<dbReference type="Proteomes" id="UP000198358">
    <property type="component" value="Unassembled WGS sequence"/>
</dbReference>
<dbReference type="AlphaFoldDB" id="A0AB36P726"/>
<organism evidence="1 2">
    <name type="scientific">Shigella flexneri 2a str. 301</name>
    <dbReference type="NCBI Taxonomy" id="198214"/>
    <lineage>
        <taxon>Bacteria</taxon>
        <taxon>Pseudomonadati</taxon>
        <taxon>Pseudomonadota</taxon>
        <taxon>Gammaproteobacteria</taxon>
        <taxon>Enterobacterales</taxon>
        <taxon>Enterobacteriaceae</taxon>
        <taxon>Shigella</taxon>
    </lineage>
</organism>
<evidence type="ECO:0000313" key="2">
    <source>
        <dbReference type="Proteomes" id="UP000198358"/>
    </source>
</evidence>
<gene>
    <name evidence="1" type="ORF">SF301_4325</name>
</gene>
<sequence>MTDNAEADVTLLVVSVKTHPMSTTSQLAPVIQYGRSALG</sequence>
<evidence type="ECO:0000313" key="1">
    <source>
        <dbReference type="EMBL" id="OXB25678.1"/>
    </source>
</evidence>
<dbReference type="EMBL" id="NEDR01000003">
    <property type="protein sequence ID" value="OXB25678.1"/>
    <property type="molecule type" value="Genomic_DNA"/>
</dbReference>